<dbReference type="GO" id="GO:1901135">
    <property type="term" value="P:carbohydrate derivative metabolic process"/>
    <property type="evidence" value="ECO:0007669"/>
    <property type="project" value="InterPro"/>
</dbReference>
<keyword evidence="7" id="KW-1185">Reference proteome</keyword>
<dbReference type="InterPro" id="IPR036388">
    <property type="entry name" value="WH-like_DNA-bd_sf"/>
</dbReference>
<dbReference type="GO" id="GO:0003677">
    <property type="term" value="F:DNA binding"/>
    <property type="evidence" value="ECO:0007669"/>
    <property type="project" value="UniProtKB-KW"/>
</dbReference>
<keyword evidence="1" id="KW-0805">Transcription regulation</keyword>
<dbReference type="GO" id="GO:0097367">
    <property type="term" value="F:carbohydrate derivative binding"/>
    <property type="evidence" value="ECO:0007669"/>
    <property type="project" value="InterPro"/>
</dbReference>
<dbReference type="PROSITE" id="PS51464">
    <property type="entry name" value="SIS"/>
    <property type="match status" value="1"/>
</dbReference>
<dbReference type="InterPro" id="IPR009057">
    <property type="entry name" value="Homeodomain-like_sf"/>
</dbReference>
<evidence type="ECO:0000256" key="2">
    <source>
        <dbReference type="ARBA" id="ARBA00023125"/>
    </source>
</evidence>
<feature type="domain" description="HTH rpiR-type" evidence="4">
    <location>
        <begin position="9"/>
        <end position="85"/>
    </location>
</feature>
<comment type="caution">
    <text evidence="6">The sequence shown here is derived from an EMBL/GenBank/DDBJ whole genome shotgun (WGS) entry which is preliminary data.</text>
</comment>
<dbReference type="Pfam" id="PF01418">
    <property type="entry name" value="HTH_6"/>
    <property type="match status" value="1"/>
</dbReference>
<dbReference type="CDD" id="cd05013">
    <property type="entry name" value="SIS_RpiR"/>
    <property type="match status" value="1"/>
</dbReference>
<dbReference type="OrthoDB" id="8582409at2"/>
<dbReference type="GO" id="GO:0003700">
    <property type="term" value="F:DNA-binding transcription factor activity"/>
    <property type="evidence" value="ECO:0007669"/>
    <property type="project" value="InterPro"/>
</dbReference>
<keyword evidence="3" id="KW-0804">Transcription</keyword>
<dbReference type="Gene3D" id="3.40.50.10490">
    <property type="entry name" value="Glucose-6-phosphate isomerase like protein, domain 1"/>
    <property type="match status" value="1"/>
</dbReference>
<evidence type="ECO:0000259" key="5">
    <source>
        <dbReference type="PROSITE" id="PS51464"/>
    </source>
</evidence>
<dbReference type="RefSeq" id="WP_128445510.1">
    <property type="nucleotide sequence ID" value="NZ_SBIP01000006.1"/>
</dbReference>
<reference evidence="6 7" key="1">
    <citation type="submission" date="2019-01" db="EMBL/GenBank/DDBJ databases">
        <title>The draft genome of Rhizobium sp. 24NR.</title>
        <authorList>
            <person name="Liu L."/>
            <person name="Liang L."/>
            <person name="Shi S."/>
            <person name="Xu L."/>
            <person name="Wang X."/>
            <person name="Li L."/>
            <person name="Zhang X."/>
        </authorList>
    </citation>
    <scope>NUCLEOTIDE SEQUENCE [LARGE SCALE GENOMIC DNA]</scope>
    <source>
        <strain evidence="6 7">24NR</strain>
    </source>
</reference>
<feature type="domain" description="SIS" evidence="5">
    <location>
        <begin position="131"/>
        <end position="271"/>
    </location>
</feature>
<name>A0A3S3S9Q5_9HYPH</name>
<dbReference type="InterPro" id="IPR000281">
    <property type="entry name" value="HTH_RpiR"/>
</dbReference>
<dbReference type="PANTHER" id="PTHR30514:SF9">
    <property type="entry name" value="TRANSCRIPTIONAL REGULATOR"/>
    <property type="match status" value="1"/>
</dbReference>
<dbReference type="SUPFAM" id="SSF46689">
    <property type="entry name" value="Homeodomain-like"/>
    <property type="match status" value="1"/>
</dbReference>
<evidence type="ECO:0000256" key="1">
    <source>
        <dbReference type="ARBA" id="ARBA00023015"/>
    </source>
</evidence>
<evidence type="ECO:0000313" key="6">
    <source>
        <dbReference type="EMBL" id="RWX74849.1"/>
    </source>
</evidence>
<dbReference type="SUPFAM" id="SSF53697">
    <property type="entry name" value="SIS domain"/>
    <property type="match status" value="1"/>
</dbReference>
<dbReference type="InterPro" id="IPR035472">
    <property type="entry name" value="RpiR-like_SIS"/>
</dbReference>
<evidence type="ECO:0000256" key="3">
    <source>
        <dbReference type="ARBA" id="ARBA00023163"/>
    </source>
</evidence>
<dbReference type="Pfam" id="PF01380">
    <property type="entry name" value="SIS"/>
    <property type="match status" value="1"/>
</dbReference>
<proteinExistence type="predicted"/>
<protein>
    <submittedName>
        <fullName evidence="6">MurR/RpiR family transcriptional regulator</fullName>
    </submittedName>
</protein>
<keyword evidence="2" id="KW-0238">DNA-binding</keyword>
<dbReference type="InterPro" id="IPR047640">
    <property type="entry name" value="RpiR-like"/>
</dbReference>
<evidence type="ECO:0000313" key="7">
    <source>
        <dbReference type="Proteomes" id="UP000287687"/>
    </source>
</evidence>
<dbReference type="InterPro" id="IPR046348">
    <property type="entry name" value="SIS_dom_sf"/>
</dbReference>
<dbReference type="AlphaFoldDB" id="A0A3S3S9Q5"/>
<dbReference type="Gene3D" id="1.10.10.10">
    <property type="entry name" value="Winged helix-like DNA-binding domain superfamily/Winged helix DNA-binding domain"/>
    <property type="match status" value="1"/>
</dbReference>
<dbReference type="PROSITE" id="PS51071">
    <property type="entry name" value="HTH_RPIR"/>
    <property type="match status" value="1"/>
</dbReference>
<organism evidence="6 7">
    <name type="scientific">Neorhizobium lilium</name>
    <dbReference type="NCBI Taxonomy" id="2503024"/>
    <lineage>
        <taxon>Bacteria</taxon>
        <taxon>Pseudomonadati</taxon>
        <taxon>Pseudomonadota</taxon>
        <taxon>Alphaproteobacteria</taxon>
        <taxon>Hyphomicrobiales</taxon>
        <taxon>Rhizobiaceae</taxon>
        <taxon>Rhizobium/Agrobacterium group</taxon>
        <taxon>Neorhizobium</taxon>
    </lineage>
</organism>
<accession>A0A3S3S9Q5</accession>
<gene>
    <name evidence="6" type="ORF">EPK99_23430</name>
</gene>
<dbReference type="PANTHER" id="PTHR30514">
    <property type="entry name" value="GLUCOKINASE"/>
    <property type="match status" value="1"/>
</dbReference>
<sequence length="271" mass="28925">MQETRQTQPLLLDMIYAAINSAPTALARVALYIAQDPEIVLSLSVADLARNTGSGPASIVRFCRTMGFSGFRDFKIALSGEIERGRVLNLAQRTAPEDIYLPPKLAVLSMALQNSIAASARILDESQITGLATRVRAARRIEVFGMGPSSVCADILAMRLIWLGFPVHSPSSASLSHGLARTLDNSSLAIGISSSGVTDETKDFLSIARKTGAHTMAITTRSDCPVAQNAEEVIVVTTAGAWPEAGSAMHVPSIVLLSEYLSLCLQQLESR</sequence>
<dbReference type="Proteomes" id="UP000287687">
    <property type="component" value="Unassembled WGS sequence"/>
</dbReference>
<dbReference type="InterPro" id="IPR001347">
    <property type="entry name" value="SIS_dom"/>
</dbReference>
<evidence type="ECO:0000259" key="4">
    <source>
        <dbReference type="PROSITE" id="PS51071"/>
    </source>
</evidence>
<dbReference type="EMBL" id="SBIP01000006">
    <property type="protein sequence ID" value="RWX74849.1"/>
    <property type="molecule type" value="Genomic_DNA"/>
</dbReference>